<protein>
    <submittedName>
        <fullName evidence="3">Nuclease</fullName>
    </submittedName>
</protein>
<comment type="caution">
    <text evidence="3">The sequence shown here is derived from an EMBL/GenBank/DDBJ whole genome shotgun (WGS) entry which is preliminary data.</text>
</comment>
<name>A0A1Y5F598_9BACT</name>
<evidence type="ECO:0000259" key="2">
    <source>
        <dbReference type="SMART" id="SM00318"/>
    </source>
</evidence>
<proteinExistence type="predicted"/>
<dbReference type="InterPro" id="IPR035437">
    <property type="entry name" value="SNase_OB-fold_sf"/>
</dbReference>
<feature type="signal peptide" evidence="1">
    <location>
        <begin position="1"/>
        <end position="18"/>
    </location>
</feature>
<feature type="domain" description="TNase-like" evidence="2">
    <location>
        <begin position="27"/>
        <end position="154"/>
    </location>
</feature>
<dbReference type="Pfam" id="PF00565">
    <property type="entry name" value="SNase"/>
    <property type="match status" value="1"/>
</dbReference>
<evidence type="ECO:0000256" key="1">
    <source>
        <dbReference type="SAM" id="SignalP"/>
    </source>
</evidence>
<dbReference type="EMBL" id="MAAO01000007">
    <property type="protein sequence ID" value="OUR95832.1"/>
    <property type="molecule type" value="Genomic_DNA"/>
</dbReference>
<sequence>MKKLLTALILLLSFNVLAQDSCTHDEHNLRCVSYVRNYDADTVTFNIPKLHPLIGQKINIRVNGVDTPEIRTKNKCEKDKARHAKKLVAKLLKKAKRIDLQNIKRGKYFRVVADVIIDGKSLSDYLLKNGLAYSYDGGTKKKMNWCKSYREIASENK</sequence>
<evidence type="ECO:0000313" key="4">
    <source>
        <dbReference type="Proteomes" id="UP000196531"/>
    </source>
</evidence>
<organism evidence="3 4">
    <name type="scientific">Halobacteriovorax marinus</name>
    <dbReference type="NCBI Taxonomy" id="97084"/>
    <lineage>
        <taxon>Bacteria</taxon>
        <taxon>Pseudomonadati</taxon>
        <taxon>Bdellovibrionota</taxon>
        <taxon>Bacteriovoracia</taxon>
        <taxon>Bacteriovoracales</taxon>
        <taxon>Halobacteriovoraceae</taxon>
        <taxon>Halobacteriovorax</taxon>
    </lineage>
</organism>
<reference evidence="4" key="1">
    <citation type="journal article" date="2017" name="Proc. Natl. Acad. Sci. U.S.A.">
        <title>Simulation of Deepwater Horizon oil plume reveals substrate specialization within a complex community of hydrocarbon-degraders.</title>
        <authorList>
            <person name="Hu P."/>
            <person name="Dubinsky E.A."/>
            <person name="Probst A.J."/>
            <person name="Wang J."/>
            <person name="Sieber C.M.K."/>
            <person name="Tom L.M."/>
            <person name="Gardinali P."/>
            <person name="Banfield J.F."/>
            <person name="Atlas R.M."/>
            <person name="Andersen G.L."/>
        </authorList>
    </citation>
    <scope>NUCLEOTIDE SEQUENCE [LARGE SCALE GENOMIC DNA]</scope>
</reference>
<dbReference type="SMART" id="SM00318">
    <property type="entry name" value="SNc"/>
    <property type="match status" value="1"/>
</dbReference>
<dbReference type="Proteomes" id="UP000196531">
    <property type="component" value="Unassembled WGS sequence"/>
</dbReference>
<accession>A0A1Y5F598</accession>
<gene>
    <name evidence="3" type="ORF">A9Q84_15135</name>
</gene>
<evidence type="ECO:0000313" key="3">
    <source>
        <dbReference type="EMBL" id="OUR95832.1"/>
    </source>
</evidence>
<keyword evidence="1" id="KW-0732">Signal</keyword>
<dbReference type="SUPFAM" id="SSF50199">
    <property type="entry name" value="Staphylococcal nuclease"/>
    <property type="match status" value="1"/>
</dbReference>
<dbReference type="InterPro" id="IPR016071">
    <property type="entry name" value="Staphylococal_nuclease_OB-fold"/>
</dbReference>
<feature type="chain" id="PRO_5012666880" evidence="1">
    <location>
        <begin position="19"/>
        <end position="157"/>
    </location>
</feature>
<dbReference type="AlphaFoldDB" id="A0A1Y5F598"/>
<dbReference type="Gene3D" id="2.40.50.90">
    <property type="match status" value="1"/>
</dbReference>